<evidence type="ECO:0000313" key="4">
    <source>
        <dbReference type="EMBL" id="PWW79889.1"/>
    </source>
</evidence>
<dbReference type="PANTHER" id="PTHR45910">
    <property type="entry name" value="N-ALPHA-ACETYLTRANSFERASE 20"/>
    <property type="match status" value="1"/>
</dbReference>
<evidence type="ECO:0000259" key="3">
    <source>
        <dbReference type="PROSITE" id="PS51186"/>
    </source>
</evidence>
<proteinExistence type="predicted"/>
<comment type="caution">
    <text evidence="4">The sequence shown here is derived from an EMBL/GenBank/DDBJ whole genome shotgun (WGS) entry which is preliminary data.</text>
</comment>
<dbReference type="SUPFAM" id="SSF55729">
    <property type="entry name" value="Acyl-CoA N-acyltransferases (Nat)"/>
    <property type="match status" value="1"/>
</dbReference>
<accession>A0A317SZP0</accession>
<dbReference type="Pfam" id="PF00583">
    <property type="entry name" value="Acetyltransf_1"/>
    <property type="match status" value="1"/>
</dbReference>
<dbReference type="InterPro" id="IPR000182">
    <property type="entry name" value="GNAT_dom"/>
</dbReference>
<dbReference type="PANTHER" id="PTHR45910:SF1">
    <property type="entry name" value="N-ALPHA-ACETYLTRANSFERASE 20"/>
    <property type="match status" value="1"/>
</dbReference>
<keyword evidence="5" id="KW-1185">Reference proteome</keyword>
<dbReference type="GO" id="GO:0004596">
    <property type="term" value="F:protein-N-terminal amino-acid acetyltransferase activity"/>
    <property type="evidence" value="ECO:0007669"/>
    <property type="project" value="TreeGrafter"/>
</dbReference>
<dbReference type="PROSITE" id="PS51186">
    <property type="entry name" value="GNAT"/>
    <property type="match status" value="1"/>
</dbReference>
<dbReference type="EMBL" id="PYWC01000005">
    <property type="protein sequence ID" value="PWW79889.1"/>
    <property type="molecule type" value="Genomic_DNA"/>
</dbReference>
<dbReference type="Gene3D" id="3.40.630.30">
    <property type="match status" value="1"/>
</dbReference>
<dbReference type="AlphaFoldDB" id="A0A317SZP0"/>
<keyword evidence="2" id="KW-0012">Acyltransferase</keyword>
<dbReference type="InterPro" id="IPR016181">
    <property type="entry name" value="Acyl_CoA_acyltransferase"/>
</dbReference>
<dbReference type="Proteomes" id="UP000246991">
    <property type="component" value="Unassembled WGS sequence"/>
</dbReference>
<dbReference type="OrthoDB" id="10264728at2759"/>
<evidence type="ECO:0000256" key="1">
    <source>
        <dbReference type="ARBA" id="ARBA00022679"/>
    </source>
</evidence>
<gene>
    <name evidence="4" type="ORF">C7212DRAFT_162523</name>
</gene>
<sequence>SSLRRFHPLDLLRLNLVNLHALTETHDASFSVRYLAKWSTLMSVMESSQGNIIGYVMGKAEGTSKDWHGWVTTLTAAPDNCRLGLAKTMMDEVEHVATSVYNGNSVDLSVRISNEIAIGMYKGMGYLAYPTVMEYYSASGGGGGGDEGAYGMRKPMRRDKHRKSVGENGREVRVLSHEVW</sequence>
<evidence type="ECO:0000256" key="2">
    <source>
        <dbReference type="ARBA" id="ARBA00023315"/>
    </source>
</evidence>
<feature type="non-terminal residue" evidence="4">
    <location>
        <position position="1"/>
    </location>
</feature>
<feature type="domain" description="N-acetyltransferase" evidence="3">
    <location>
        <begin position="1"/>
        <end position="157"/>
    </location>
</feature>
<keyword evidence="1" id="KW-0808">Transferase</keyword>
<name>A0A317SZP0_9PEZI</name>
<dbReference type="InterPro" id="IPR051646">
    <property type="entry name" value="NatB_acetyltransferase_subunit"/>
</dbReference>
<reference evidence="4 5" key="1">
    <citation type="submission" date="2018-03" db="EMBL/GenBank/DDBJ databases">
        <title>Genomes of Pezizomycetes fungi and the evolution of truffles.</title>
        <authorList>
            <person name="Murat C."/>
            <person name="Payen T."/>
            <person name="Noel B."/>
            <person name="Kuo A."/>
            <person name="Martin F.M."/>
        </authorList>
    </citation>
    <scope>NUCLEOTIDE SEQUENCE [LARGE SCALE GENOMIC DNA]</scope>
    <source>
        <strain evidence="4">091103-1</strain>
    </source>
</reference>
<protein>
    <recommendedName>
        <fullName evidence="3">N-acetyltransferase domain-containing protein</fullName>
    </recommendedName>
</protein>
<organism evidence="4 5">
    <name type="scientific">Tuber magnatum</name>
    <name type="common">white Piedmont truffle</name>
    <dbReference type="NCBI Taxonomy" id="42249"/>
    <lineage>
        <taxon>Eukaryota</taxon>
        <taxon>Fungi</taxon>
        <taxon>Dikarya</taxon>
        <taxon>Ascomycota</taxon>
        <taxon>Pezizomycotina</taxon>
        <taxon>Pezizomycetes</taxon>
        <taxon>Pezizales</taxon>
        <taxon>Tuberaceae</taxon>
        <taxon>Tuber</taxon>
    </lineage>
</organism>
<dbReference type="GO" id="GO:0031416">
    <property type="term" value="C:NatB complex"/>
    <property type="evidence" value="ECO:0007669"/>
    <property type="project" value="TreeGrafter"/>
</dbReference>
<evidence type="ECO:0000313" key="5">
    <source>
        <dbReference type="Proteomes" id="UP000246991"/>
    </source>
</evidence>